<evidence type="ECO:0000256" key="10">
    <source>
        <dbReference type="ARBA" id="ARBA00023160"/>
    </source>
</evidence>
<evidence type="ECO:0000256" key="9">
    <source>
        <dbReference type="ARBA" id="ARBA00023136"/>
    </source>
</evidence>
<evidence type="ECO:0000256" key="6">
    <source>
        <dbReference type="ARBA" id="ARBA00022832"/>
    </source>
</evidence>
<feature type="transmembrane region" description="Helical" evidence="12">
    <location>
        <begin position="229"/>
        <end position="246"/>
    </location>
</feature>
<reference evidence="13" key="1">
    <citation type="submission" date="2021-01" db="EMBL/GenBank/DDBJ databases">
        <authorList>
            <person name="Corre E."/>
            <person name="Pelletier E."/>
            <person name="Niang G."/>
            <person name="Scheremetjew M."/>
            <person name="Finn R."/>
            <person name="Kale V."/>
            <person name="Holt S."/>
            <person name="Cochrane G."/>
            <person name="Meng A."/>
            <person name="Brown T."/>
            <person name="Cohen L."/>
        </authorList>
    </citation>
    <scope>NUCLEOTIDE SEQUENCE</scope>
    <source>
        <strain evidence="13">CCMP 2712</strain>
    </source>
</reference>
<evidence type="ECO:0000313" key="13">
    <source>
        <dbReference type="EMBL" id="CAE2334190.1"/>
    </source>
</evidence>
<feature type="transmembrane region" description="Helical" evidence="12">
    <location>
        <begin position="17"/>
        <end position="36"/>
    </location>
</feature>
<dbReference type="InterPro" id="IPR030457">
    <property type="entry name" value="ELO_CS"/>
</dbReference>
<dbReference type="PANTHER" id="PTHR11157:SF134">
    <property type="entry name" value="ELONGATION OF FATTY ACIDS PROTEIN 1-RELATED"/>
    <property type="match status" value="1"/>
</dbReference>
<dbReference type="EMBL" id="HBKN01044856">
    <property type="protein sequence ID" value="CAE2334190.1"/>
    <property type="molecule type" value="Transcribed_RNA"/>
</dbReference>
<name>A0A7S4PGX9_GUITH</name>
<keyword evidence="9 12" id="KW-0472">Membrane</keyword>
<keyword evidence="10 12" id="KW-0275">Fatty acid biosynthesis</keyword>
<keyword evidence="5 12" id="KW-0812">Transmembrane</keyword>
<keyword evidence="7 12" id="KW-1133">Transmembrane helix</keyword>
<dbReference type="GO" id="GO:0034626">
    <property type="term" value="P:fatty acid elongation, polyunsaturated fatty acid"/>
    <property type="evidence" value="ECO:0007669"/>
    <property type="project" value="TreeGrafter"/>
</dbReference>
<dbReference type="GO" id="GO:0009922">
    <property type="term" value="F:fatty acid elongase activity"/>
    <property type="evidence" value="ECO:0007669"/>
    <property type="project" value="UniProtKB-EC"/>
</dbReference>
<dbReference type="GO" id="GO:0034625">
    <property type="term" value="P:fatty acid elongation, monounsaturated fatty acid"/>
    <property type="evidence" value="ECO:0007669"/>
    <property type="project" value="TreeGrafter"/>
</dbReference>
<dbReference type="GO" id="GO:0030148">
    <property type="term" value="P:sphingolipid biosynthetic process"/>
    <property type="evidence" value="ECO:0007669"/>
    <property type="project" value="TreeGrafter"/>
</dbReference>
<evidence type="ECO:0000256" key="4">
    <source>
        <dbReference type="ARBA" id="ARBA00022679"/>
    </source>
</evidence>
<dbReference type="GO" id="GO:0042761">
    <property type="term" value="P:very long-chain fatty acid biosynthetic process"/>
    <property type="evidence" value="ECO:0007669"/>
    <property type="project" value="TreeGrafter"/>
</dbReference>
<dbReference type="EC" id="2.3.1.-" evidence="12"/>
<feature type="transmembrane region" description="Helical" evidence="12">
    <location>
        <begin position="155"/>
        <end position="176"/>
    </location>
</feature>
<gene>
    <name evidence="13" type="ORF">GTHE00462_LOCUS35088</name>
</gene>
<keyword evidence="3 12" id="KW-0444">Lipid biosynthesis</keyword>
<evidence type="ECO:0000256" key="2">
    <source>
        <dbReference type="ARBA" id="ARBA00007263"/>
    </source>
</evidence>
<evidence type="ECO:0000256" key="3">
    <source>
        <dbReference type="ARBA" id="ARBA00022516"/>
    </source>
</evidence>
<comment type="catalytic activity">
    <reaction evidence="12">
        <text>an acyl-CoA + malonyl-CoA + H(+) = a 3-oxoacyl-CoA + CO2 + CoA</text>
        <dbReference type="Rhea" id="RHEA:50252"/>
        <dbReference type="ChEBI" id="CHEBI:15378"/>
        <dbReference type="ChEBI" id="CHEBI:16526"/>
        <dbReference type="ChEBI" id="CHEBI:57287"/>
        <dbReference type="ChEBI" id="CHEBI:57384"/>
        <dbReference type="ChEBI" id="CHEBI:58342"/>
        <dbReference type="ChEBI" id="CHEBI:90726"/>
    </reaction>
    <physiologicalReaction direction="left-to-right" evidence="12">
        <dbReference type="Rhea" id="RHEA:50253"/>
    </physiologicalReaction>
</comment>
<keyword evidence="4 12" id="KW-0808">Transferase</keyword>
<evidence type="ECO:0000256" key="7">
    <source>
        <dbReference type="ARBA" id="ARBA00022989"/>
    </source>
</evidence>
<feature type="transmembrane region" description="Helical" evidence="12">
    <location>
        <begin position="188"/>
        <end position="209"/>
    </location>
</feature>
<keyword evidence="6 12" id="KW-0276">Fatty acid metabolism</keyword>
<dbReference type="AlphaFoldDB" id="A0A7S4PGX9"/>
<evidence type="ECO:0000256" key="1">
    <source>
        <dbReference type="ARBA" id="ARBA00004141"/>
    </source>
</evidence>
<organism evidence="13">
    <name type="scientific">Guillardia theta</name>
    <name type="common">Cryptophyte</name>
    <name type="synonym">Cryptomonas phi</name>
    <dbReference type="NCBI Taxonomy" id="55529"/>
    <lineage>
        <taxon>Eukaryota</taxon>
        <taxon>Cryptophyceae</taxon>
        <taxon>Pyrenomonadales</taxon>
        <taxon>Geminigeraceae</taxon>
        <taxon>Guillardia</taxon>
    </lineage>
</organism>
<comment type="similarity">
    <text evidence="2 12">Belongs to the ELO family.</text>
</comment>
<evidence type="ECO:0000256" key="5">
    <source>
        <dbReference type="ARBA" id="ARBA00022692"/>
    </source>
</evidence>
<proteinExistence type="inferred from homology"/>
<dbReference type="PANTHER" id="PTHR11157">
    <property type="entry name" value="FATTY ACID ACYL TRANSFERASE-RELATED"/>
    <property type="match status" value="1"/>
</dbReference>
<sequence length="261" mass="30808">MMADFNWENAPMREMEFMIVGELFYFGGIFGLKFFLGPLPPGAKQQDTPTLKFLLSLHNAILCLLSLVMFLGAAYELVKRSSYDGIEWMFCEKIGTQAKGGLFYWSYIYYLSKYLEFFDTFFKVLKRKPLDFLHVYHHAVVVLMCWNWLEYSQSLQTLGLLANTLIHVFMYYYFAITVYQPPPWWKRYITRGQIIQFQTSFILALPFFVLDYYKTRVLKGEGCEGRGAVYFNAAFNFSLLLLFINFSRKTYRDKDAQTKKD</sequence>
<evidence type="ECO:0000256" key="12">
    <source>
        <dbReference type="RuleBase" id="RU361115"/>
    </source>
</evidence>
<dbReference type="InterPro" id="IPR002076">
    <property type="entry name" value="ELO_fam"/>
</dbReference>
<comment type="subcellular location">
    <subcellularLocation>
        <location evidence="1">Membrane</location>
        <topology evidence="1">Multi-pass membrane protein</topology>
    </subcellularLocation>
</comment>
<dbReference type="Pfam" id="PF01151">
    <property type="entry name" value="ELO"/>
    <property type="match status" value="1"/>
</dbReference>
<keyword evidence="8 12" id="KW-0443">Lipid metabolism</keyword>
<dbReference type="PROSITE" id="PS01188">
    <property type="entry name" value="ELO"/>
    <property type="match status" value="1"/>
</dbReference>
<comment type="catalytic activity">
    <reaction evidence="11">
        <text>a very-long-chain acyl-CoA + malonyl-CoA + H(+) = a very-long-chain 3-oxoacyl-CoA + CO2 + CoA</text>
        <dbReference type="Rhea" id="RHEA:32727"/>
        <dbReference type="ChEBI" id="CHEBI:15378"/>
        <dbReference type="ChEBI" id="CHEBI:16526"/>
        <dbReference type="ChEBI" id="CHEBI:57287"/>
        <dbReference type="ChEBI" id="CHEBI:57384"/>
        <dbReference type="ChEBI" id="CHEBI:90725"/>
        <dbReference type="ChEBI" id="CHEBI:90736"/>
        <dbReference type="EC" id="2.3.1.199"/>
    </reaction>
</comment>
<evidence type="ECO:0000256" key="8">
    <source>
        <dbReference type="ARBA" id="ARBA00023098"/>
    </source>
</evidence>
<dbReference type="GO" id="GO:0019367">
    <property type="term" value="P:fatty acid elongation, saturated fatty acid"/>
    <property type="evidence" value="ECO:0007669"/>
    <property type="project" value="TreeGrafter"/>
</dbReference>
<dbReference type="GO" id="GO:0005789">
    <property type="term" value="C:endoplasmic reticulum membrane"/>
    <property type="evidence" value="ECO:0007669"/>
    <property type="project" value="TreeGrafter"/>
</dbReference>
<feature type="transmembrane region" description="Helical" evidence="12">
    <location>
        <begin position="56"/>
        <end position="78"/>
    </location>
</feature>
<evidence type="ECO:0000256" key="11">
    <source>
        <dbReference type="ARBA" id="ARBA00047375"/>
    </source>
</evidence>
<protein>
    <recommendedName>
        <fullName evidence="12">Elongation of fatty acids protein</fullName>
        <ecNumber evidence="12">2.3.1.-</ecNumber>
    </recommendedName>
</protein>
<accession>A0A7S4PGX9</accession>